<dbReference type="Gene3D" id="2.170.120.20">
    <property type="entry name" value="Ribosomal protein L25, beta domain"/>
    <property type="match status" value="1"/>
</dbReference>
<dbReference type="PANTHER" id="PTHR33284:SF1">
    <property type="entry name" value="RIBOSOMAL PROTEIN L25_GLN-TRNA SYNTHETASE, ANTI-CODON-BINDING DOMAIN-CONTAINING PROTEIN"/>
    <property type="match status" value="1"/>
</dbReference>
<gene>
    <name evidence="5" type="primary">rplY</name>
    <name evidence="5" type="synonym">ctc</name>
    <name evidence="8" type="ORF">IV500_02580</name>
</gene>
<dbReference type="NCBIfam" id="TIGR00731">
    <property type="entry name" value="bL25_bact_ctc"/>
    <property type="match status" value="1"/>
</dbReference>
<keyword evidence="1 5" id="KW-0699">rRNA-binding</keyword>
<dbReference type="CDD" id="cd00495">
    <property type="entry name" value="Ribosomal_L25_TL5_CTC"/>
    <property type="match status" value="1"/>
</dbReference>
<dbReference type="NCBIfam" id="NF004131">
    <property type="entry name" value="PRK05618.2-1"/>
    <property type="match status" value="1"/>
</dbReference>
<evidence type="ECO:0000259" key="6">
    <source>
        <dbReference type="Pfam" id="PF01386"/>
    </source>
</evidence>
<evidence type="ECO:0000313" key="8">
    <source>
        <dbReference type="EMBL" id="MBG0738317.1"/>
    </source>
</evidence>
<organism evidence="8 9">
    <name type="scientific">Arthrobacter terrae</name>
    <dbReference type="NCBI Taxonomy" id="2935737"/>
    <lineage>
        <taxon>Bacteria</taxon>
        <taxon>Bacillati</taxon>
        <taxon>Actinomycetota</taxon>
        <taxon>Actinomycetes</taxon>
        <taxon>Micrococcales</taxon>
        <taxon>Micrococcaceae</taxon>
        <taxon>Arthrobacter</taxon>
    </lineage>
</organism>
<proteinExistence type="inferred from homology"/>
<evidence type="ECO:0000259" key="7">
    <source>
        <dbReference type="Pfam" id="PF14693"/>
    </source>
</evidence>
<dbReference type="Pfam" id="PF14693">
    <property type="entry name" value="Ribosomal_TL5_C"/>
    <property type="match status" value="1"/>
</dbReference>
<evidence type="ECO:0000256" key="2">
    <source>
        <dbReference type="ARBA" id="ARBA00022884"/>
    </source>
</evidence>
<dbReference type="InterPro" id="IPR020930">
    <property type="entry name" value="Ribosomal_uL5_bac-type"/>
</dbReference>
<comment type="caution">
    <text evidence="8">The sequence shown here is derived from an EMBL/GenBank/DDBJ whole genome shotgun (WGS) entry which is preliminary data.</text>
</comment>
<dbReference type="GO" id="GO:0003735">
    <property type="term" value="F:structural constituent of ribosome"/>
    <property type="evidence" value="ECO:0007669"/>
    <property type="project" value="InterPro"/>
</dbReference>
<dbReference type="HAMAP" id="MF_01334">
    <property type="entry name" value="Ribosomal_bL25_CTC"/>
    <property type="match status" value="1"/>
</dbReference>
<evidence type="ECO:0000256" key="3">
    <source>
        <dbReference type="ARBA" id="ARBA00022980"/>
    </source>
</evidence>
<keyword evidence="3 5" id="KW-0689">Ribosomal protein</keyword>
<comment type="similarity">
    <text evidence="5">Belongs to the bacterial ribosomal protein bL25 family. CTC subfamily.</text>
</comment>
<dbReference type="Proteomes" id="UP000655366">
    <property type="component" value="Unassembled WGS sequence"/>
</dbReference>
<dbReference type="Gene3D" id="2.40.240.10">
    <property type="entry name" value="Ribosomal Protein L25, Chain P"/>
    <property type="match status" value="1"/>
</dbReference>
<feature type="domain" description="Large ribosomal subunit protein bL25 beta" evidence="7">
    <location>
        <begin position="105"/>
        <end position="184"/>
    </location>
</feature>
<dbReference type="Pfam" id="PF01386">
    <property type="entry name" value="Ribosomal_L25p"/>
    <property type="match status" value="1"/>
</dbReference>
<protein>
    <recommendedName>
        <fullName evidence="5">Large ribosomal subunit protein bL25</fullName>
    </recommendedName>
    <alternativeName>
        <fullName evidence="5">General stress protein CTC</fullName>
    </alternativeName>
</protein>
<dbReference type="InterPro" id="IPR020057">
    <property type="entry name" value="Ribosomal_bL25_b-dom"/>
</dbReference>
<dbReference type="EMBL" id="JADNYM010000003">
    <property type="protein sequence ID" value="MBG0738317.1"/>
    <property type="molecule type" value="Genomic_DNA"/>
</dbReference>
<dbReference type="GO" id="GO:0008097">
    <property type="term" value="F:5S rRNA binding"/>
    <property type="evidence" value="ECO:0007669"/>
    <property type="project" value="InterPro"/>
</dbReference>
<dbReference type="RefSeq" id="WP_196395267.1">
    <property type="nucleotide sequence ID" value="NZ_JADNYM010000003.1"/>
</dbReference>
<keyword evidence="2 5" id="KW-0694">RNA-binding</keyword>
<sequence>MAEKAIRKDEQKLVAVIRTEFGKGAARRTRRANQIPAVIYGHGATPIHIAVPERQATRAVRGANALLTLDIQGEEHLALVKDIQRDPLLQIIEHIDLLTVRKGEKVIVDVPVILVGEVAPGAATYQEEVTISLEAEATNLPKHVEVDIAGREAGAHIYAADLVLPAGSVLLADPELLIVNISEPEEQDLGEAAEIPAADAPAGE</sequence>
<evidence type="ECO:0000256" key="4">
    <source>
        <dbReference type="ARBA" id="ARBA00023274"/>
    </source>
</evidence>
<evidence type="ECO:0000313" key="9">
    <source>
        <dbReference type="Proteomes" id="UP000655366"/>
    </source>
</evidence>
<comment type="subunit">
    <text evidence="5">Part of the 50S ribosomal subunit; part of the 5S rRNA/L5/L18/L25 subcomplex. Contacts the 5S rRNA. Binds to the 5S rRNA independently of L5 and L18.</text>
</comment>
<evidence type="ECO:0000256" key="5">
    <source>
        <dbReference type="HAMAP-Rule" id="MF_01334"/>
    </source>
</evidence>
<dbReference type="InterPro" id="IPR020056">
    <property type="entry name" value="Rbsml_bL25/Gln-tRNA_synth_N"/>
</dbReference>
<dbReference type="InterPro" id="IPR029751">
    <property type="entry name" value="Ribosomal_L25_dom"/>
</dbReference>
<dbReference type="GO" id="GO:0006412">
    <property type="term" value="P:translation"/>
    <property type="evidence" value="ECO:0007669"/>
    <property type="project" value="UniProtKB-UniRule"/>
</dbReference>
<name>A0A931CJU3_9MICC</name>
<dbReference type="SUPFAM" id="SSF50715">
    <property type="entry name" value="Ribosomal protein L25-like"/>
    <property type="match status" value="1"/>
</dbReference>
<comment type="function">
    <text evidence="5">This is one of the proteins that binds to the 5S RNA in the ribosome where it forms part of the central protuberance.</text>
</comment>
<reference evidence="8 9" key="1">
    <citation type="submission" date="2020-11" db="EMBL/GenBank/DDBJ databases">
        <title>Arthrobacter antarcticus sp. nov., isolated from Antarctic Soil.</title>
        <authorList>
            <person name="Li J."/>
        </authorList>
    </citation>
    <scope>NUCLEOTIDE SEQUENCE [LARGE SCALE GENOMIC DNA]</scope>
    <source>
        <strain evidence="8 9">Z1-20</strain>
    </source>
</reference>
<dbReference type="InterPro" id="IPR001021">
    <property type="entry name" value="Ribosomal_bL25_long"/>
</dbReference>
<accession>A0A931CJU3</accession>
<dbReference type="AlphaFoldDB" id="A0A931CJU3"/>
<dbReference type="InterPro" id="IPR037121">
    <property type="entry name" value="Ribosomal_bL25_C"/>
</dbReference>
<keyword evidence="9" id="KW-1185">Reference proteome</keyword>
<dbReference type="InterPro" id="IPR011035">
    <property type="entry name" value="Ribosomal_bL25/Gln-tRNA_synth"/>
</dbReference>
<dbReference type="PANTHER" id="PTHR33284">
    <property type="entry name" value="RIBOSOMAL PROTEIN L25/GLN-TRNA SYNTHETASE, ANTI-CODON-BINDING DOMAIN-CONTAINING PROTEIN"/>
    <property type="match status" value="1"/>
</dbReference>
<feature type="domain" description="Large ribosomal subunit protein bL25 L25" evidence="6">
    <location>
        <begin position="14"/>
        <end position="97"/>
    </location>
</feature>
<keyword evidence="4 5" id="KW-0687">Ribonucleoprotein</keyword>
<evidence type="ECO:0000256" key="1">
    <source>
        <dbReference type="ARBA" id="ARBA00022730"/>
    </source>
</evidence>
<dbReference type="GO" id="GO:0022625">
    <property type="term" value="C:cytosolic large ribosomal subunit"/>
    <property type="evidence" value="ECO:0007669"/>
    <property type="project" value="TreeGrafter"/>
</dbReference>